<accession>C8RZJ3</accession>
<dbReference type="AlphaFoldDB" id="C8RZJ3"/>
<proteinExistence type="predicted"/>
<dbReference type="Gene3D" id="3.10.580.10">
    <property type="entry name" value="CBS-domain"/>
    <property type="match status" value="1"/>
</dbReference>
<sequence>MLVKQILTSKHDDQVATVPPGTTMAQVVGLLADKRIGALVVSSDGVAVAGIVSERDVVRELARRGPGVLRMPVESLMTTRVVGCGLQDRANDVLEQMTRGRFRHMPVLEGGRMVGLISIGDLVKARLAELSMEVDALEGMIKGF</sequence>
<keyword evidence="5" id="KW-1185">Reference proteome</keyword>
<dbReference type="EMBL" id="ACYY01000006">
    <property type="protein sequence ID" value="EEW25790.1"/>
    <property type="molecule type" value="Genomic_DNA"/>
</dbReference>
<comment type="caution">
    <text evidence="4">The sequence shown here is derived from an EMBL/GenBank/DDBJ whole genome shotgun (WGS) entry which is preliminary data.</text>
</comment>
<dbReference type="RefSeq" id="WP_008029091.1">
    <property type="nucleotide sequence ID" value="NZ_ACYY01000006.1"/>
</dbReference>
<feature type="domain" description="CBS" evidence="3">
    <location>
        <begin position="77"/>
        <end position="132"/>
    </location>
</feature>
<dbReference type="SUPFAM" id="SSF54631">
    <property type="entry name" value="CBS-domain pair"/>
    <property type="match status" value="1"/>
</dbReference>
<dbReference type="PANTHER" id="PTHR43080:SF2">
    <property type="entry name" value="CBS DOMAIN-CONTAINING PROTEIN"/>
    <property type="match status" value="1"/>
</dbReference>
<name>C8RZJ3_9RHOB</name>
<organism evidence="4 5">
    <name type="scientific">Rhodobacter ferrooxidans</name>
    <dbReference type="NCBI Taxonomy" id="371731"/>
    <lineage>
        <taxon>Bacteria</taxon>
        <taxon>Pseudomonadati</taxon>
        <taxon>Pseudomonadota</taxon>
        <taxon>Alphaproteobacteria</taxon>
        <taxon>Rhodobacterales</taxon>
        <taxon>Rhodobacter group</taxon>
        <taxon>Rhodobacter</taxon>
    </lineage>
</organism>
<feature type="domain" description="CBS" evidence="3">
    <location>
        <begin position="7"/>
        <end position="67"/>
    </location>
</feature>
<dbReference type="PANTHER" id="PTHR43080">
    <property type="entry name" value="CBS DOMAIN-CONTAINING PROTEIN CBSX3, MITOCHONDRIAL"/>
    <property type="match status" value="1"/>
</dbReference>
<dbReference type="CDD" id="cd04623">
    <property type="entry name" value="CBS_pair_bac_euk"/>
    <property type="match status" value="1"/>
</dbReference>
<dbReference type="InterPro" id="IPR000644">
    <property type="entry name" value="CBS_dom"/>
</dbReference>
<dbReference type="eggNOG" id="COG0517">
    <property type="taxonomic scope" value="Bacteria"/>
</dbReference>
<evidence type="ECO:0000313" key="5">
    <source>
        <dbReference type="Proteomes" id="UP000010121"/>
    </source>
</evidence>
<reference evidence="4 5" key="1">
    <citation type="submission" date="2009-08" db="EMBL/GenBank/DDBJ databases">
        <title>The draft genome of Rhodobacter sp. SW2.</title>
        <authorList>
            <consortium name="US DOE Joint Genome Institute (JGI-PGF)"/>
            <person name="Lucas S."/>
            <person name="Copeland A."/>
            <person name="Lapidus A."/>
            <person name="Glavina del Rio T."/>
            <person name="Tice H."/>
            <person name="Bruce D."/>
            <person name="Goodwin L."/>
            <person name="Pitluck S."/>
            <person name="Larimer F."/>
            <person name="Land M.L."/>
            <person name="Hauser L."/>
            <person name="Emerson D."/>
        </authorList>
    </citation>
    <scope>NUCLEOTIDE SEQUENCE [LARGE SCALE GENOMIC DNA]</scope>
    <source>
        <strain evidence="4 5">SW2</strain>
    </source>
</reference>
<dbReference type="Proteomes" id="UP000010121">
    <property type="component" value="Unassembled WGS sequence"/>
</dbReference>
<dbReference type="InterPro" id="IPR051257">
    <property type="entry name" value="Diverse_CBS-Domain"/>
</dbReference>
<dbReference type="STRING" id="371731.Rsw2DRAFT_1221"/>
<evidence type="ECO:0000256" key="1">
    <source>
        <dbReference type="ARBA" id="ARBA00023122"/>
    </source>
</evidence>
<dbReference type="InterPro" id="IPR046342">
    <property type="entry name" value="CBS_dom_sf"/>
</dbReference>
<protein>
    <submittedName>
        <fullName evidence="4">Putative signal transduction protein with CBS domains</fullName>
    </submittedName>
</protein>
<dbReference type="PROSITE" id="PS51371">
    <property type="entry name" value="CBS"/>
    <property type="match status" value="2"/>
</dbReference>
<evidence type="ECO:0000259" key="3">
    <source>
        <dbReference type="PROSITE" id="PS51371"/>
    </source>
</evidence>
<dbReference type="Pfam" id="PF00571">
    <property type="entry name" value="CBS"/>
    <property type="match status" value="2"/>
</dbReference>
<dbReference type="InterPro" id="IPR044725">
    <property type="entry name" value="CBSX3_CBS_dom"/>
</dbReference>
<evidence type="ECO:0000256" key="2">
    <source>
        <dbReference type="PROSITE-ProRule" id="PRU00703"/>
    </source>
</evidence>
<dbReference type="SMART" id="SM00116">
    <property type="entry name" value="CBS"/>
    <property type="match status" value="2"/>
</dbReference>
<gene>
    <name evidence="4" type="ORF">Rsw2DRAFT_1221</name>
</gene>
<keyword evidence="1 2" id="KW-0129">CBS domain</keyword>
<dbReference type="OrthoDB" id="9807125at2"/>
<evidence type="ECO:0000313" key="4">
    <source>
        <dbReference type="EMBL" id="EEW25790.1"/>
    </source>
</evidence>